<gene>
    <name evidence="3" type="ORF">Ctob_012900</name>
</gene>
<keyword evidence="1" id="KW-0175">Coiled coil</keyword>
<feature type="coiled-coil region" evidence="1">
    <location>
        <begin position="564"/>
        <end position="640"/>
    </location>
</feature>
<proteinExistence type="predicted"/>
<feature type="region of interest" description="Disordered" evidence="2">
    <location>
        <begin position="359"/>
        <end position="381"/>
    </location>
</feature>
<dbReference type="Proteomes" id="UP000037460">
    <property type="component" value="Unassembled WGS sequence"/>
</dbReference>
<feature type="region of interest" description="Disordered" evidence="2">
    <location>
        <begin position="401"/>
        <end position="429"/>
    </location>
</feature>
<evidence type="ECO:0000256" key="1">
    <source>
        <dbReference type="SAM" id="Coils"/>
    </source>
</evidence>
<feature type="compositionally biased region" description="Basic and acidic residues" evidence="2">
    <location>
        <begin position="359"/>
        <end position="378"/>
    </location>
</feature>
<sequence>MGVIDRVNGQIEDSERVRGDQVAGDTLDLVEVDTAVRKEMMHRLGRKLNEMIDEQTQHAVQQSNNLEKVDTWLIEAAARLEQDDDGDPFAQAAVVRPDASVGAMLNRQTEMGQALSKVHRKMSQMVADLSANKASGEQAQAKVLELEQRLAMQGVEIAKAQSAVLDEKARADQVAHQARLQNELLTKQRDEARDEAAAHRTAIRKTRKEDRKALEEALEPLNAQVAKLSMELRQSHAVLEKRDDELFDLHAKLEEIAIKEAGAVKVINEVKVIKEVREVVTERGSTGGTTSPIVTRRAELKRRAAEGELSEHEALEMEAHHASGSEQFPAFLDEVREEVRVEVRAELQSELLGMQQRLEATEERAHAAEQRNSADEQRISAAEQRISEAEQQYEYDYDYEDHGLVGLDGGERQEEEPAPSAAPSASDDDLGEWSRRYAAAHDAPGVPEDPAAVDAAAVAERKRLALVRDLCTAQDAVLKEASVLRATLERIGGDVSAPILRGVVMAAKPGVAKRLAIELFELHEHRQLVDANADVALPEGWKDLPAEIRYKVPEGWGPIDDKALLEAAEARRALEERCAELEEALRVASLELEESRARLRAQLAASEAERERARELAEALAAAKAKVEALTAGLNDAEAAARAKAAAEADALRRAAAGKLDALDADAAAEAVLRTAMTREAAQAAEDAAELAAAELAESAARSSRPGTREGSRGGAASAADAAAALAAAEAADALAREAARAEQMAALARDTREKAEVAEEAAARVAGVERAIDERKLLGVKQQLHEMMAKVVDLASELSSERARIASERADLERRVREARGGARIASRYWQKKAQLQTVQAILADRKQKGAEARCAELEAYVTELGNADKRMAVLEAARRSTAEERDVARSDLAYCEMNLLEARQAAESVTALLAAARAAHDGAQHRVAELQAELQAALPLMTWKVQAEDVVRRDAQLHDELTTADQRLSEFETRLGALQANLAKASAVAGSASASLLARMADKEAREASRWSERRQQLMELREGNLLRGLSTLGKLMNNAQHDAFDELRHIEATTLGIGGSGGNDFEGRVPPVVRPPKQSSDFYNRQSTTINPQCFSLVSLKS</sequence>
<evidence type="ECO:0000313" key="3">
    <source>
        <dbReference type="EMBL" id="KOO53700.1"/>
    </source>
</evidence>
<dbReference type="AlphaFoldDB" id="A0A0M0LRL5"/>
<protein>
    <submittedName>
        <fullName evidence="3">Uncharacterized protein</fullName>
    </submittedName>
</protein>
<evidence type="ECO:0000313" key="4">
    <source>
        <dbReference type="Proteomes" id="UP000037460"/>
    </source>
</evidence>
<feature type="region of interest" description="Disordered" evidence="2">
    <location>
        <begin position="696"/>
        <end position="716"/>
    </location>
</feature>
<accession>A0A0M0LRL5</accession>
<evidence type="ECO:0000256" key="2">
    <source>
        <dbReference type="SAM" id="MobiDB-lite"/>
    </source>
</evidence>
<keyword evidence="4" id="KW-1185">Reference proteome</keyword>
<feature type="coiled-coil region" evidence="1">
    <location>
        <begin position="175"/>
        <end position="231"/>
    </location>
</feature>
<name>A0A0M0LRL5_9EUKA</name>
<feature type="coiled-coil region" evidence="1">
    <location>
        <begin position="732"/>
        <end position="762"/>
    </location>
</feature>
<dbReference type="EMBL" id="JWZX01000107">
    <property type="protein sequence ID" value="KOO53700.1"/>
    <property type="molecule type" value="Genomic_DNA"/>
</dbReference>
<organism evidence="3 4">
    <name type="scientific">Chrysochromulina tobinii</name>
    <dbReference type="NCBI Taxonomy" id="1460289"/>
    <lineage>
        <taxon>Eukaryota</taxon>
        <taxon>Haptista</taxon>
        <taxon>Haptophyta</taxon>
        <taxon>Prymnesiophyceae</taxon>
        <taxon>Prymnesiales</taxon>
        <taxon>Chrysochromulinaceae</taxon>
        <taxon>Chrysochromulina</taxon>
    </lineage>
</organism>
<reference evidence="4" key="1">
    <citation type="journal article" date="2015" name="PLoS Genet.">
        <title>Genome Sequence and Transcriptome Analyses of Chrysochromulina tobin: Metabolic Tools for Enhanced Algal Fitness in the Prominent Order Prymnesiales (Haptophyceae).</title>
        <authorList>
            <person name="Hovde B.T."/>
            <person name="Deodato C.R."/>
            <person name="Hunsperger H.M."/>
            <person name="Ryken S.A."/>
            <person name="Yost W."/>
            <person name="Jha R.K."/>
            <person name="Patterson J."/>
            <person name="Monnat R.J. Jr."/>
            <person name="Barlow S.B."/>
            <person name="Starkenburg S.R."/>
            <person name="Cattolico R.A."/>
        </authorList>
    </citation>
    <scope>NUCLEOTIDE SEQUENCE</scope>
    <source>
        <strain evidence="4">CCMP291</strain>
    </source>
</reference>
<comment type="caution">
    <text evidence="3">The sequence shown here is derived from an EMBL/GenBank/DDBJ whole genome shotgun (WGS) entry which is preliminary data.</text>
</comment>